<protein>
    <submittedName>
        <fullName evidence="2">Uncharacterized protein</fullName>
    </submittedName>
</protein>
<keyword evidence="3" id="KW-1185">Reference proteome</keyword>
<evidence type="ECO:0000256" key="1">
    <source>
        <dbReference type="SAM" id="SignalP"/>
    </source>
</evidence>
<dbReference type="Proteomes" id="UP000002586">
    <property type="component" value="Chromosome"/>
</dbReference>
<evidence type="ECO:0000313" key="3">
    <source>
        <dbReference type="Proteomes" id="UP000002586"/>
    </source>
</evidence>
<accession>A0L898</accession>
<dbReference type="HOGENOM" id="CLU_1169551_0_0_5"/>
<dbReference type="STRING" id="156889.Mmc1_1682"/>
<reference evidence="2 3" key="2">
    <citation type="journal article" date="2012" name="Int. J. Syst. Evol. Microbiol.">
        <title>Magnetococcus marinus gen. nov., sp. nov., a marine, magnetotactic bacterium that represents a novel lineage (Magnetococcaceae fam. nov.; Magnetococcales ord. nov.) at the base of the Alphaproteobacteria.</title>
        <authorList>
            <person name="Bazylinski D.A."/>
            <person name="Williams T.J."/>
            <person name="Lefevre C.T."/>
            <person name="Berg R.J."/>
            <person name="Zhang C.L."/>
            <person name="Bowser S.S."/>
            <person name="Dean A.J."/>
            <person name="Beveridge T.J."/>
        </authorList>
    </citation>
    <scope>NUCLEOTIDE SEQUENCE [LARGE SCALE GENOMIC DNA]</scope>
    <source>
        <strain evidence="3">ATCC BAA-1437 / JCM 17883 / MC-1</strain>
    </source>
</reference>
<evidence type="ECO:0000313" key="2">
    <source>
        <dbReference type="EMBL" id="ABK44191.1"/>
    </source>
</evidence>
<keyword evidence="1" id="KW-0732">Signal</keyword>
<dbReference type="EMBL" id="CP000471">
    <property type="protein sequence ID" value="ABK44191.1"/>
    <property type="molecule type" value="Genomic_DNA"/>
</dbReference>
<proteinExistence type="predicted"/>
<feature type="signal peptide" evidence="1">
    <location>
        <begin position="1"/>
        <end position="21"/>
    </location>
</feature>
<reference evidence="3" key="1">
    <citation type="journal article" date="2009" name="Appl. Environ. Microbiol.">
        <title>Complete genome sequence of the chemolithoautotrophic marine magnetotactic coccus strain MC-1.</title>
        <authorList>
            <person name="Schubbe S."/>
            <person name="Williams T.J."/>
            <person name="Xie G."/>
            <person name="Kiss H.E."/>
            <person name="Brettin T.S."/>
            <person name="Martinez D."/>
            <person name="Ross C.A."/>
            <person name="Schuler D."/>
            <person name="Cox B.L."/>
            <person name="Nealson K.H."/>
            <person name="Bazylinski D.A."/>
        </authorList>
    </citation>
    <scope>NUCLEOTIDE SEQUENCE [LARGE SCALE GENOMIC DNA]</scope>
    <source>
        <strain evidence="3">ATCC BAA-1437 / JCM 17883 / MC-1</strain>
    </source>
</reference>
<gene>
    <name evidence="2" type="ordered locus">Mmc1_1682</name>
</gene>
<feature type="chain" id="PRO_5002626503" evidence="1">
    <location>
        <begin position="22"/>
        <end position="237"/>
    </location>
</feature>
<organism evidence="2 3">
    <name type="scientific">Magnetococcus marinus (strain ATCC BAA-1437 / JCM 17883 / MC-1)</name>
    <dbReference type="NCBI Taxonomy" id="156889"/>
    <lineage>
        <taxon>Bacteria</taxon>
        <taxon>Pseudomonadati</taxon>
        <taxon>Pseudomonadota</taxon>
        <taxon>Magnetococcia</taxon>
        <taxon>Magnetococcales</taxon>
        <taxon>Magnetococcaceae</taxon>
        <taxon>Magnetococcus</taxon>
    </lineage>
</organism>
<name>A0L898_MAGMM</name>
<sequence precursor="true">MLRTLWLFLLFSLCFMAQAQADSLPQQLQKKLLMHADLAFFPFEIQKIKGRQVEVAVLSRDRWGAVLGLAQNQPRGVNDAYAQQRHLLADAIRHEHGDGSQVLFRPLKEAQNASAFMRRYQSRRSNSGGSATLQSIFLHTDPRILAALPITVQMQGKSVIVTVLNPDRAPNSELAHKILDQKHYQRALVQLPGISAVEVQVGSQSYVTHFKAMLGQLRKNQGLQSVEQKLRDILLQS</sequence>
<dbReference type="KEGG" id="mgm:Mmc1_1682"/>
<dbReference type="RefSeq" id="WP_011713339.1">
    <property type="nucleotide sequence ID" value="NC_008576.1"/>
</dbReference>
<dbReference type="AlphaFoldDB" id="A0L898"/>